<dbReference type="InterPro" id="IPR020560">
    <property type="entry name" value="PRibGlycinamide_synth_C-dom"/>
</dbReference>
<dbReference type="PANTHER" id="PTHR43472">
    <property type="entry name" value="PHOSPHORIBOSYLAMINE--GLYCINE LIGASE"/>
    <property type="match status" value="1"/>
</dbReference>
<keyword evidence="5 12" id="KW-0436">Ligase</keyword>
<dbReference type="UniPathway" id="UPA00074">
    <property type="reaction ID" value="UER00125"/>
</dbReference>
<dbReference type="Proteomes" id="UP000065807">
    <property type="component" value="Chromosome"/>
</dbReference>
<accession>A0A0K2SJZ8</accession>
<dbReference type="Gene3D" id="3.40.50.20">
    <property type="match status" value="1"/>
</dbReference>
<dbReference type="PROSITE" id="PS00184">
    <property type="entry name" value="GARS"/>
    <property type="match status" value="1"/>
</dbReference>
<dbReference type="InterPro" id="IPR000115">
    <property type="entry name" value="PRibGlycinamide_synth"/>
</dbReference>
<evidence type="ECO:0000256" key="5">
    <source>
        <dbReference type="ARBA" id="ARBA00022598"/>
    </source>
</evidence>
<feature type="domain" description="ATP-grasp" evidence="14">
    <location>
        <begin position="105"/>
        <end position="311"/>
    </location>
</feature>
<dbReference type="PATRIC" id="fig|1555112.3.peg.1613"/>
<dbReference type="InterPro" id="IPR013815">
    <property type="entry name" value="ATP_grasp_subdomain_1"/>
</dbReference>
<evidence type="ECO:0000256" key="8">
    <source>
        <dbReference type="ARBA" id="ARBA00022840"/>
    </source>
</evidence>
<name>A0A0K2SJZ8_LIMPI</name>
<keyword evidence="8 13" id="KW-0067">ATP-binding</keyword>
<dbReference type="Gene3D" id="3.30.1490.20">
    <property type="entry name" value="ATP-grasp fold, A domain"/>
    <property type="match status" value="1"/>
</dbReference>
<evidence type="ECO:0000313" key="16">
    <source>
        <dbReference type="Proteomes" id="UP000065807"/>
    </source>
</evidence>
<comment type="cofactor">
    <cofactor evidence="2">
        <name>Mg(2+)</name>
        <dbReference type="ChEBI" id="CHEBI:18420"/>
    </cofactor>
</comment>
<dbReference type="KEGG" id="lpil:LIP_1578"/>
<dbReference type="InterPro" id="IPR020562">
    <property type="entry name" value="PRibGlycinamide_synth_N"/>
</dbReference>
<evidence type="ECO:0000256" key="2">
    <source>
        <dbReference type="ARBA" id="ARBA00001946"/>
    </source>
</evidence>
<dbReference type="PANTHER" id="PTHR43472:SF1">
    <property type="entry name" value="PHOSPHORIBOSYLAMINE--GLYCINE LIGASE, CHLOROPLASTIC"/>
    <property type="match status" value="1"/>
</dbReference>
<keyword evidence="16" id="KW-1185">Reference proteome</keyword>
<dbReference type="EMBL" id="AP014924">
    <property type="protein sequence ID" value="BAS27425.1"/>
    <property type="molecule type" value="Genomic_DNA"/>
</dbReference>
<dbReference type="InterPro" id="IPR011761">
    <property type="entry name" value="ATP-grasp"/>
</dbReference>
<keyword evidence="6 13" id="KW-0547">Nucleotide-binding</keyword>
<comment type="cofactor">
    <cofactor evidence="1">
        <name>Mn(2+)</name>
        <dbReference type="ChEBI" id="CHEBI:29035"/>
    </cofactor>
</comment>
<dbReference type="SMART" id="SM01209">
    <property type="entry name" value="GARS_A"/>
    <property type="match status" value="1"/>
</dbReference>
<keyword evidence="7 12" id="KW-0658">Purine biosynthesis</keyword>
<dbReference type="SUPFAM" id="SSF51246">
    <property type="entry name" value="Rudiment single hybrid motif"/>
    <property type="match status" value="1"/>
</dbReference>
<comment type="similarity">
    <text evidence="9 12">Belongs to the GARS family.</text>
</comment>
<dbReference type="HAMAP" id="MF_00138">
    <property type="entry name" value="GARS"/>
    <property type="match status" value="1"/>
</dbReference>
<dbReference type="EC" id="6.3.4.13" evidence="4 12"/>
<sequence>MLLVGSGSREHAIGWTLRRSPRLGELYALPGNPGLEEVARRVPWPQDGVEGVARWAEEHGVDLVVVGPEAPLAQGLADRLAERGVPCLGPSQAAARIESSKGFAKEVMAEAGVPTARARAFDSLEDALGALATWALPLVVKADGLASGKGVRVCRERAEARAFLEEVMSRGRFGEAGRRVLLEECLEGEELSYFVLTDGRGVLRLGAARDHKRLMEGDRGPNTGGMGAVSLPGLAPGGLEEEILERIVRPALAALEERGTPYRGVLYAGLMLTREGPKVVEFNARLGDPEAQVLLPRLEEDLLELFWRAATGELDGGTARLSPETAVGVVLADAGYPDDPQEGAPLQAAEAFRNAGTIRAATGAAGQAYGPPEVPKRLLFHGATRTKGDRLVSGGGRVLTAVGFGEDLDQARSEAYGLVEEVRWPGAVYRRDIAVRPGADLRFLRRPHP</sequence>
<gene>
    <name evidence="12" type="primary">purD</name>
    <name evidence="15" type="ORF">LIP_1578</name>
</gene>
<dbReference type="GO" id="GO:0009113">
    <property type="term" value="P:purine nucleobase biosynthetic process"/>
    <property type="evidence" value="ECO:0007669"/>
    <property type="project" value="InterPro"/>
</dbReference>
<evidence type="ECO:0000256" key="9">
    <source>
        <dbReference type="ARBA" id="ARBA00038345"/>
    </source>
</evidence>
<dbReference type="InterPro" id="IPR020559">
    <property type="entry name" value="PRibGlycinamide_synth_CS"/>
</dbReference>
<evidence type="ECO:0000259" key="14">
    <source>
        <dbReference type="PROSITE" id="PS50975"/>
    </source>
</evidence>
<evidence type="ECO:0000256" key="12">
    <source>
        <dbReference type="HAMAP-Rule" id="MF_00138"/>
    </source>
</evidence>
<evidence type="ECO:0000313" key="15">
    <source>
        <dbReference type="EMBL" id="BAS27425.1"/>
    </source>
</evidence>
<dbReference type="InterPro" id="IPR020561">
    <property type="entry name" value="PRibGlycinamid_synth_ATP-grasp"/>
</dbReference>
<dbReference type="InterPro" id="IPR037123">
    <property type="entry name" value="PRibGlycinamide_synth_C_sf"/>
</dbReference>
<comment type="pathway">
    <text evidence="3 12">Purine metabolism; IMP biosynthesis via de novo pathway; N(1)-(5-phospho-D-ribosyl)glycinamide from 5-phospho-alpha-D-ribose 1-diphosphate: step 2/2.</text>
</comment>
<dbReference type="SMART" id="SM01210">
    <property type="entry name" value="GARS_C"/>
    <property type="match status" value="1"/>
</dbReference>
<proteinExistence type="inferred from homology"/>
<dbReference type="GO" id="GO:0005524">
    <property type="term" value="F:ATP binding"/>
    <property type="evidence" value="ECO:0007669"/>
    <property type="project" value="UniProtKB-UniRule"/>
</dbReference>
<evidence type="ECO:0000256" key="7">
    <source>
        <dbReference type="ARBA" id="ARBA00022755"/>
    </source>
</evidence>
<dbReference type="PROSITE" id="PS50975">
    <property type="entry name" value="ATP_GRASP"/>
    <property type="match status" value="1"/>
</dbReference>
<evidence type="ECO:0000256" key="11">
    <source>
        <dbReference type="ARBA" id="ARBA00042864"/>
    </source>
</evidence>
<evidence type="ECO:0000256" key="4">
    <source>
        <dbReference type="ARBA" id="ARBA00013255"/>
    </source>
</evidence>
<reference evidence="16" key="2">
    <citation type="journal article" date="2016" name="Int. J. Syst. Evol. Microbiol.">
        <title>Complete genome sequence and cell structure of Limnochorda pilosa, a Gram-negative spore-former within the phylum Firmicutes.</title>
        <authorList>
            <person name="Watanabe M."/>
            <person name="Kojima H."/>
            <person name="Fukui M."/>
        </authorList>
    </citation>
    <scope>NUCLEOTIDE SEQUENCE [LARGE SCALE GENOMIC DNA]</scope>
    <source>
        <strain evidence="16">HC45</strain>
    </source>
</reference>
<dbReference type="NCBIfam" id="TIGR00877">
    <property type="entry name" value="purD"/>
    <property type="match status" value="1"/>
</dbReference>
<dbReference type="SUPFAM" id="SSF56059">
    <property type="entry name" value="Glutathione synthetase ATP-binding domain-like"/>
    <property type="match status" value="1"/>
</dbReference>
<dbReference type="GO" id="GO:0006189">
    <property type="term" value="P:'de novo' IMP biosynthetic process"/>
    <property type="evidence" value="ECO:0007669"/>
    <property type="project" value="UniProtKB-UniRule"/>
</dbReference>
<comment type="catalytic activity">
    <reaction evidence="12">
        <text>5-phospho-beta-D-ribosylamine + glycine + ATP = N(1)-(5-phospho-beta-D-ribosyl)glycinamide + ADP + phosphate + H(+)</text>
        <dbReference type="Rhea" id="RHEA:17453"/>
        <dbReference type="ChEBI" id="CHEBI:15378"/>
        <dbReference type="ChEBI" id="CHEBI:30616"/>
        <dbReference type="ChEBI" id="CHEBI:43474"/>
        <dbReference type="ChEBI" id="CHEBI:57305"/>
        <dbReference type="ChEBI" id="CHEBI:58681"/>
        <dbReference type="ChEBI" id="CHEBI:143788"/>
        <dbReference type="ChEBI" id="CHEBI:456216"/>
        <dbReference type="EC" id="6.3.4.13"/>
    </reaction>
</comment>
<dbReference type="GO" id="GO:0046872">
    <property type="term" value="F:metal ion binding"/>
    <property type="evidence" value="ECO:0007669"/>
    <property type="project" value="InterPro"/>
</dbReference>
<dbReference type="Gene3D" id="3.30.470.20">
    <property type="entry name" value="ATP-grasp fold, B domain"/>
    <property type="match status" value="1"/>
</dbReference>
<dbReference type="InterPro" id="IPR011054">
    <property type="entry name" value="Rudment_hybrid_motif"/>
</dbReference>
<dbReference type="AlphaFoldDB" id="A0A0K2SJZ8"/>
<dbReference type="SUPFAM" id="SSF52440">
    <property type="entry name" value="PreATP-grasp domain"/>
    <property type="match status" value="1"/>
</dbReference>
<evidence type="ECO:0000256" key="10">
    <source>
        <dbReference type="ARBA" id="ARBA00042242"/>
    </source>
</evidence>
<dbReference type="Pfam" id="PF02843">
    <property type="entry name" value="GARS_C"/>
    <property type="match status" value="1"/>
</dbReference>
<organism evidence="15 16">
    <name type="scientific">Limnochorda pilosa</name>
    <dbReference type="NCBI Taxonomy" id="1555112"/>
    <lineage>
        <taxon>Bacteria</taxon>
        <taxon>Bacillati</taxon>
        <taxon>Bacillota</taxon>
        <taxon>Limnochordia</taxon>
        <taxon>Limnochordales</taxon>
        <taxon>Limnochordaceae</taxon>
        <taxon>Limnochorda</taxon>
    </lineage>
</organism>
<dbReference type="InterPro" id="IPR016185">
    <property type="entry name" value="PreATP-grasp_dom_sf"/>
</dbReference>
<dbReference type="Pfam" id="PF01071">
    <property type="entry name" value="GARS_A"/>
    <property type="match status" value="1"/>
</dbReference>
<dbReference type="GO" id="GO:0004637">
    <property type="term" value="F:phosphoribosylamine-glycine ligase activity"/>
    <property type="evidence" value="ECO:0007669"/>
    <property type="project" value="UniProtKB-UniRule"/>
</dbReference>
<dbReference type="Gene3D" id="3.90.600.10">
    <property type="entry name" value="Phosphoribosylglycinamide synthetase, C-terminal domain"/>
    <property type="match status" value="1"/>
</dbReference>
<evidence type="ECO:0000256" key="1">
    <source>
        <dbReference type="ARBA" id="ARBA00001936"/>
    </source>
</evidence>
<evidence type="ECO:0000256" key="13">
    <source>
        <dbReference type="PROSITE-ProRule" id="PRU00409"/>
    </source>
</evidence>
<dbReference type="STRING" id="1555112.LIP_1578"/>
<dbReference type="Pfam" id="PF02844">
    <property type="entry name" value="GARS_N"/>
    <property type="match status" value="1"/>
</dbReference>
<evidence type="ECO:0000256" key="6">
    <source>
        <dbReference type="ARBA" id="ARBA00022741"/>
    </source>
</evidence>
<evidence type="ECO:0000256" key="3">
    <source>
        <dbReference type="ARBA" id="ARBA00005174"/>
    </source>
</evidence>
<reference evidence="16" key="1">
    <citation type="submission" date="2015-07" db="EMBL/GenBank/DDBJ databases">
        <title>Complete genome sequence and phylogenetic analysis of Limnochorda pilosa.</title>
        <authorList>
            <person name="Watanabe M."/>
            <person name="Kojima H."/>
            <person name="Fukui M."/>
        </authorList>
    </citation>
    <scope>NUCLEOTIDE SEQUENCE [LARGE SCALE GENOMIC DNA]</scope>
    <source>
        <strain evidence="16">HC45</strain>
    </source>
</reference>
<protein>
    <recommendedName>
        <fullName evidence="4 12">Phosphoribosylamine--glycine ligase</fullName>
        <ecNumber evidence="4 12">6.3.4.13</ecNumber>
    </recommendedName>
    <alternativeName>
        <fullName evidence="12">GARS</fullName>
    </alternativeName>
    <alternativeName>
        <fullName evidence="10 12">Glycinamide ribonucleotide synthetase</fullName>
    </alternativeName>
    <alternativeName>
        <fullName evidence="11 12">Phosphoribosylglycinamide synthetase</fullName>
    </alternativeName>
</protein>